<keyword evidence="3" id="KW-0813">Transport</keyword>
<evidence type="ECO:0000256" key="4">
    <source>
        <dbReference type="ARBA" id="ARBA00022729"/>
    </source>
</evidence>
<dbReference type="CDD" id="cd01146">
    <property type="entry name" value="FhuD"/>
    <property type="match status" value="1"/>
</dbReference>
<evidence type="ECO:0000256" key="3">
    <source>
        <dbReference type="ARBA" id="ARBA00022448"/>
    </source>
</evidence>
<accession>A0A367RJD8</accession>
<reference evidence="6 7" key="1">
    <citation type="submission" date="2016-04" db="EMBL/GenBank/DDBJ databases">
        <authorList>
            <person name="Evans L.H."/>
            <person name="Alamgir A."/>
            <person name="Owens N."/>
            <person name="Weber N.D."/>
            <person name="Virtaneva K."/>
            <person name="Barbian K."/>
            <person name="Babar A."/>
            <person name="Rosenke K."/>
        </authorList>
    </citation>
    <scope>NUCLEOTIDE SEQUENCE [LARGE SCALE GENOMIC DNA]</scope>
    <source>
        <strain evidence="6">NIES-2108</strain>
    </source>
</reference>
<keyword evidence="4" id="KW-0732">Signal</keyword>
<sequence>MFLRRFIYLLLLGVLMFVLVSACSRNLNYSATSLKQPMQNCRKVQHLMGKTCIPLRPQRVITIWSSFLADTLALGIKPIATGYDSSEPFPEYLRDKVDGVDLIGSVNEPNLEKILLLKPDLILADPYILNVYYKQISTIAPTVIIGHPDLLTRRWEQDLVDLGKVLNKEEAVNQLIKEYWQRIEKLKQALGSRRHQMQISVASTKVLSGIWSYGEKSPVGRILNDIGLERPSSQRGNFFYIENISEERLSDIDGDVLFFLSWGSKSAKESLEKLQQKPLWRQLKAVQRNQVYFVDGLRWHEGDIFAINTIIDDLFRYLIDRPRF</sequence>
<dbReference type="PANTHER" id="PTHR30532:SF25">
    <property type="entry name" value="IRON(III) DICITRATE-BINDING PERIPLASMIC PROTEIN"/>
    <property type="match status" value="1"/>
</dbReference>
<protein>
    <submittedName>
        <fullName evidence="6">ABC transporter substrate-binding protein</fullName>
    </submittedName>
</protein>
<dbReference type="Proteomes" id="UP000252085">
    <property type="component" value="Unassembled WGS sequence"/>
</dbReference>
<gene>
    <name evidence="6" type="ORF">A6769_15840</name>
</gene>
<name>A0A367RJD8_NOSPU</name>
<dbReference type="AlphaFoldDB" id="A0A367RJD8"/>
<evidence type="ECO:0000313" key="7">
    <source>
        <dbReference type="Proteomes" id="UP000252085"/>
    </source>
</evidence>
<dbReference type="SUPFAM" id="SSF53807">
    <property type="entry name" value="Helical backbone' metal receptor"/>
    <property type="match status" value="1"/>
</dbReference>
<evidence type="ECO:0000259" key="5">
    <source>
        <dbReference type="PROSITE" id="PS50983"/>
    </source>
</evidence>
<proteinExistence type="inferred from homology"/>
<dbReference type="EMBL" id="LXQE01000148">
    <property type="protein sequence ID" value="RCJ36595.1"/>
    <property type="molecule type" value="Genomic_DNA"/>
</dbReference>
<dbReference type="PROSITE" id="PS50983">
    <property type="entry name" value="FE_B12_PBP"/>
    <property type="match status" value="1"/>
</dbReference>
<dbReference type="PROSITE" id="PS51257">
    <property type="entry name" value="PROKAR_LIPOPROTEIN"/>
    <property type="match status" value="1"/>
</dbReference>
<dbReference type="InterPro" id="IPR002491">
    <property type="entry name" value="ABC_transptr_periplasmic_BD"/>
</dbReference>
<feature type="domain" description="Fe/B12 periplasmic-binding" evidence="5">
    <location>
        <begin position="59"/>
        <end position="322"/>
    </location>
</feature>
<organism evidence="6 7">
    <name type="scientific">Nostoc punctiforme NIES-2108</name>
    <dbReference type="NCBI Taxonomy" id="1356359"/>
    <lineage>
        <taxon>Bacteria</taxon>
        <taxon>Bacillati</taxon>
        <taxon>Cyanobacteriota</taxon>
        <taxon>Cyanophyceae</taxon>
        <taxon>Nostocales</taxon>
        <taxon>Nostocaceae</taxon>
        <taxon>Nostoc</taxon>
    </lineage>
</organism>
<dbReference type="PANTHER" id="PTHR30532">
    <property type="entry name" value="IRON III DICITRATE-BINDING PERIPLASMIC PROTEIN"/>
    <property type="match status" value="1"/>
</dbReference>
<dbReference type="Gene3D" id="3.40.50.1980">
    <property type="entry name" value="Nitrogenase molybdenum iron protein domain"/>
    <property type="match status" value="2"/>
</dbReference>
<comment type="subcellular location">
    <subcellularLocation>
        <location evidence="1">Cell envelope</location>
    </subcellularLocation>
</comment>
<comment type="caution">
    <text evidence="6">The sequence shown here is derived from an EMBL/GenBank/DDBJ whole genome shotgun (WGS) entry which is preliminary data.</text>
</comment>
<evidence type="ECO:0000313" key="6">
    <source>
        <dbReference type="EMBL" id="RCJ36595.1"/>
    </source>
</evidence>
<comment type="similarity">
    <text evidence="2">Belongs to the bacterial solute-binding protein 8 family.</text>
</comment>
<dbReference type="InterPro" id="IPR051313">
    <property type="entry name" value="Bact_iron-sidero_bind"/>
</dbReference>
<dbReference type="GO" id="GO:1901678">
    <property type="term" value="P:iron coordination entity transport"/>
    <property type="evidence" value="ECO:0007669"/>
    <property type="project" value="UniProtKB-ARBA"/>
</dbReference>
<dbReference type="GO" id="GO:0030288">
    <property type="term" value="C:outer membrane-bounded periplasmic space"/>
    <property type="evidence" value="ECO:0007669"/>
    <property type="project" value="TreeGrafter"/>
</dbReference>
<evidence type="ECO:0000256" key="1">
    <source>
        <dbReference type="ARBA" id="ARBA00004196"/>
    </source>
</evidence>
<evidence type="ECO:0000256" key="2">
    <source>
        <dbReference type="ARBA" id="ARBA00008814"/>
    </source>
</evidence>
<dbReference type="Pfam" id="PF01497">
    <property type="entry name" value="Peripla_BP_2"/>
    <property type="match status" value="1"/>
</dbReference>